<comment type="caution">
    <text evidence="1">The sequence shown here is derived from an EMBL/GenBank/DDBJ whole genome shotgun (WGS) entry which is preliminary data.</text>
</comment>
<organism evidence="1 2">
    <name type="scientific">Eretmocerus hayati</name>
    <dbReference type="NCBI Taxonomy" id="131215"/>
    <lineage>
        <taxon>Eukaryota</taxon>
        <taxon>Metazoa</taxon>
        <taxon>Ecdysozoa</taxon>
        <taxon>Arthropoda</taxon>
        <taxon>Hexapoda</taxon>
        <taxon>Insecta</taxon>
        <taxon>Pterygota</taxon>
        <taxon>Neoptera</taxon>
        <taxon>Endopterygota</taxon>
        <taxon>Hymenoptera</taxon>
        <taxon>Apocrita</taxon>
        <taxon>Proctotrupomorpha</taxon>
        <taxon>Chalcidoidea</taxon>
        <taxon>Aphelinidae</taxon>
        <taxon>Aphelininae</taxon>
        <taxon>Eretmocerus</taxon>
    </lineage>
</organism>
<reference evidence="1" key="1">
    <citation type="submission" date="2023-04" db="EMBL/GenBank/DDBJ databases">
        <title>A chromosome-level genome assembly of the parasitoid wasp Eretmocerus hayati.</title>
        <authorList>
            <person name="Zhong Y."/>
            <person name="Liu S."/>
            <person name="Liu Y."/>
        </authorList>
    </citation>
    <scope>NUCLEOTIDE SEQUENCE</scope>
    <source>
        <strain evidence="1">ZJU_SS_LIU_2023</strain>
    </source>
</reference>
<sequence>MLVDSFVDKKADGAAIGVVSGTMGIFDFLKNRYLELTASNPTEVKNKLEKDFSKWKKEMSSDIDNIQSEINLLPERQSFFDSMEEIKKEFKNIYINFHSVLNQDCPTSKDDRRLGSTSKSEASDCRIIAEKIIGNYKTSDNPLLRIHHIVRDSFHNLVVKQSSWIEHYQNHTNVCATRLSPLQAVNKLLEDIVWVSSYFHDTLMICREVLNTLDGIDHDEEAASQARRDISWWYRDTVAALEPALGKMSRRLYTCSLPDSSNQGAVIKLNLSKKVFFRRHIGNKPPYGTIGPDCDAIPETQAKSRIEICPWDENGAGNNICSISRSCTGTLYGCKDSNDLQAVCVSDSSNGQRYQYFYGADDEKIVSDNYGKCKERSLKKIYYWHYFNTGMYESCQCLCEEGEYWIDDTPVYSNLGMFIVGAKFVLTSENVLTISIQQGKLLPNGVIDVPEGGTLPWITGSGEKSNTTVLQVKSIIKYSTVNYMNISYHAYSFSSSGIYREINVTNADSPERATTSKMLQSNEIGFVTFTTTNAKDGGQSTIPFFDGQEVTSSIPTLLSGAGLYWKGKEGSGGYIGIELYTYNIVPNILKALDEE</sequence>
<proteinExistence type="predicted"/>
<evidence type="ECO:0000313" key="2">
    <source>
        <dbReference type="Proteomes" id="UP001239111"/>
    </source>
</evidence>
<dbReference type="Proteomes" id="UP001239111">
    <property type="component" value="Chromosome 3"/>
</dbReference>
<gene>
    <name evidence="1" type="ORF">QAD02_004611</name>
</gene>
<keyword evidence="2" id="KW-1185">Reference proteome</keyword>
<name>A0ACC2NQI2_9HYME</name>
<dbReference type="EMBL" id="CM056743">
    <property type="protein sequence ID" value="KAJ8673349.1"/>
    <property type="molecule type" value="Genomic_DNA"/>
</dbReference>
<accession>A0ACC2NQI2</accession>
<protein>
    <submittedName>
        <fullName evidence="1">Uncharacterized protein</fullName>
    </submittedName>
</protein>
<evidence type="ECO:0000313" key="1">
    <source>
        <dbReference type="EMBL" id="KAJ8673349.1"/>
    </source>
</evidence>